<accession>A0ABY4G626</accession>
<evidence type="ECO:0000313" key="2">
    <source>
        <dbReference type="EMBL" id="UOQ66328.1"/>
    </source>
</evidence>
<dbReference type="Proteomes" id="UP000830401">
    <property type="component" value="Chromosome"/>
</dbReference>
<gene>
    <name evidence="2" type="ORF">MUN86_23060</name>
</gene>
<keyword evidence="3" id="KW-1185">Reference proteome</keyword>
<reference evidence="2" key="1">
    <citation type="submission" date="2022-04" db="EMBL/GenBank/DDBJ databases">
        <title>Hymenobacter sp. isolated from the air.</title>
        <authorList>
            <person name="Won M."/>
            <person name="Lee C.-M."/>
            <person name="Woen H.-Y."/>
            <person name="Kwon S.-W."/>
        </authorList>
    </citation>
    <scope>NUCLEOTIDE SEQUENCE</scope>
    <source>
        <strain evidence="2">5420S-77</strain>
    </source>
</reference>
<proteinExistence type="predicted"/>
<protein>
    <submittedName>
        <fullName evidence="2">Uncharacterized protein</fullName>
    </submittedName>
</protein>
<evidence type="ECO:0000256" key="1">
    <source>
        <dbReference type="SAM" id="Phobius"/>
    </source>
</evidence>
<organism evidence="2 3">
    <name type="scientific">Hymenobacter volaticus</name>
    <dbReference type="NCBI Taxonomy" id="2932254"/>
    <lineage>
        <taxon>Bacteria</taxon>
        <taxon>Pseudomonadati</taxon>
        <taxon>Bacteroidota</taxon>
        <taxon>Cytophagia</taxon>
        <taxon>Cytophagales</taxon>
        <taxon>Hymenobacteraceae</taxon>
        <taxon>Hymenobacter</taxon>
    </lineage>
</organism>
<sequence length="76" mass="8116">MAAVASSRSRPYVSRRKRHLLSDENSTLASRFTLGVLGLLVLTLIVSLGIIASTLVTPEPTALTDTTAPTASLLHW</sequence>
<name>A0ABY4G626_9BACT</name>
<keyword evidence="1" id="KW-0812">Transmembrane</keyword>
<dbReference type="EMBL" id="CP095061">
    <property type="protein sequence ID" value="UOQ66328.1"/>
    <property type="molecule type" value="Genomic_DNA"/>
</dbReference>
<keyword evidence="1" id="KW-1133">Transmembrane helix</keyword>
<dbReference type="RefSeq" id="WP_245120345.1">
    <property type="nucleotide sequence ID" value="NZ_CP095061.1"/>
</dbReference>
<evidence type="ECO:0000313" key="3">
    <source>
        <dbReference type="Proteomes" id="UP000830401"/>
    </source>
</evidence>
<keyword evidence="1" id="KW-0472">Membrane</keyword>
<feature type="transmembrane region" description="Helical" evidence="1">
    <location>
        <begin position="32"/>
        <end position="56"/>
    </location>
</feature>